<dbReference type="AlphaFoldDB" id="A0A2W5BR71"/>
<sequence length="219" mass="24225">MDIFFLLAANIFPLYILIALGYIAGRWMDVNLHSMAIIAIYFLAPMVNFSAMLRLQFDPAYIALPVAIFLGSAAIGILTYNFARRRWKDNSVNLISMSSVTGNTGYFGLPIILALFDPKYAGIYLLMNTGLIISELGLGYYFGARGHADVKGALMKVAKLPVVHAVWLGLLFNFLDVQPSALFIRYADYATGAWVLVGMMLIGIALGKQEKIVFEPRLI</sequence>
<keyword evidence="2" id="KW-0813">Transport</keyword>
<comment type="subcellular location">
    <subcellularLocation>
        <location evidence="1">Membrane</location>
        <topology evidence="1">Multi-pass membrane protein</topology>
    </subcellularLocation>
</comment>
<evidence type="ECO:0000256" key="2">
    <source>
        <dbReference type="ARBA" id="ARBA00022448"/>
    </source>
</evidence>
<organism evidence="8 9">
    <name type="scientific">Micavibrio aeruginosavorus</name>
    <dbReference type="NCBI Taxonomy" id="349221"/>
    <lineage>
        <taxon>Bacteria</taxon>
        <taxon>Pseudomonadati</taxon>
        <taxon>Bdellovibrionota</taxon>
        <taxon>Bdellovibrionia</taxon>
        <taxon>Bdellovibrionales</taxon>
        <taxon>Pseudobdellovibrionaceae</taxon>
        <taxon>Micavibrio</taxon>
    </lineage>
</organism>
<evidence type="ECO:0000313" key="8">
    <source>
        <dbReference type="EMBL" id="PZO85761.1"/>
    </source>
</evidence>
<keyword evidence="5 7" id="KW-1133">Transmembrane helix</keyword>
<dbReference type="GO" id="GO:0016020">
    <property type="term" value="C:membrane"/>
    <property type="evidence" value="ECO:0007669"/>
    <property type="project" value="UniProtKB-SubCell"/>
</dbReference>
<dbReference type="EMBL" id="QFNK01000137">
    <property type="protein sequence ID" value="PZO85761.1"/>
    <property type="molecule type" value="Genomic_DNA"/>
</dbReference>
<feature type="transmembrane region" description="Helical" evidence="7">
    <location>
        <begin position="6"/>
        <end position="24"/>
    </location>
</feature>
<evidence type="ECO:0000256" key="7">
    <source>
        <dbReference type="SAM" id="Phobius"/>
    </source>
</evidence>
<evidence type="ECO:0000313" key="9">
    <source>
        <dbReference type="Proteomes" id="UP000249557"/>
    </source>
</evidence>
<evidence type="ECO:0000256" key="5">
    <source>
        <dbReference type="ARBA" id="ARBA00022989"/>
    </source>
</evidence>
<dbReference type="PANTHER" id="PTHR36838:SF1">
    <property type="entry name" value="SLR1864 PROTEIN"/>
    <property type="match status" value="1"/>
</dbReference>
<protein>
    <submittedName>
        <fullName evidence="8">Uncharacterized protein</fullName>
    </submittedName>
</protein>
<keyword evidence="6 7" id="KW-0472">Membrane</keyword>
<name>A0A2W5BR71_9BACT</name>
<keyword evidence="4 7" id="KW-0812">Transmembrane</keyword>
<evidence type="ECO:0000256" key="4">
    <source>
        <dbReference type="ARBA" id="ARBA00022692"/>
    </source>
</evidence>
<dbReference type="Proteomes" id="UP000249557">
    <property type="component" value="Unassembled WGS sequence"/>
</dbReference>
<feature type="transmembrane region" description="Helical" evidence="7">
    <location>
        <begin position="122"/>
        <end position="142"/>
    </location>
</feature>
<accession>A0A2W5BR71</accession>
<feature type="transmembrane region" description="Helical" evidence="7">
    <location>
        <begin position="36"/>
        <end position="55"/>
    </location>
</feature>
<evidence type="ECO:0000256" key="3">
    <source>
        <dbReference type="ARBA" id="ARBA00022475"/>
    </source>
</evidence>
<feature type="non-terminal residue" evidence="8">
    <location>
        <position position="219"/>
    </location>
</feature>
<comment type="caution">
    <text evidence="8">The sequence shown here is derived from an EMBL/GenBank/DDBJ whole genome shotgun (WGS) entry which is preliminary data.</text>
</comment>
<evidence type="ECO:0000256" key="6">
    <source>
        <dbReference type="ARBA" id="ARBA00023136"/>
    </source>
</evidence>
<dbReference type="Pfam" id="PF03547">
    <property type="entry name" value="Mem_trans"/>
    <property type="match status" value="1"/>
</dbReference>
<feature type="transmembrane region" description="Helical" evidence="7">
    <location>
        <begin position="186"/>
        <end position="207"/>
    </location>
</feature>
<reference evidence="8 9" key="1">
    <citation type="submission" date="2017-08" db="EMBL/GenBank/DDBJ databases">
        <title>Infants hospitalized years apart are colonized by the same room-sourced microbial strains.</title>
        <authorList>
            <person name="Brooks B."/>
            <person name="Olm M.R."/>
            <person name="Firek B.A."/>
            <person name="Baker R."/>
            <person name="Thomas B.C."/>
            <person name="Morowitz M.J."/>
            <person name="Banfield J.F."/>
        </authorList>
    </citation>
    <scope>NUCLEOTIDE SEQUENCE [LARGE SCALE GENOMIC DNA]</scope>
    <source>
        <strain evidence="8">S2_018_000_R2_104</strain>
    </source>
</reference>
<dbReference type="InterPro" id="IPR004776">
    <property type="entry name" value="Mem_transp_PIN-like"/>
</dbReference>
<feature type="transmembrane region" description="Helical" evidence="7">
    <location>
        <begin position="94"/>
        <end position="116"/>
    </location>
</feature>
<feature type="transmembrane region" description="Helical" evidence="7">
    <location>
        <begin position="154"/>
        <end position="174"/>
    </location>
</feature>
<gene>
    <name evidence="8" type="ORF">DI626_07185</name>
</gene>
<dbReference type="PANTHER" id="PTHR36838">
    <property type="entry name" value="AUXIN EFFLUX CARRIER FAMILY PROTEIN"/>
    <property type="match status" value="1"/>
</dbReference>
<keyword evidence="3" id="KW-1003">Cell membrane</keyword>
<feature type="transmembrane region" description="Helical" evidence="7">
    <location>
        <begin position="61"/>
        <end position="82"/>
    </location>
</feature>
<evidence type="ECO:0000256" key="1">
    <source>
        <dbReference type="ARBA" id="ARBA00004141"/>
    </source>
</evidence>
<proteinExistence type="predicted"/>
<dbReference type="GO" id="GO:0055085">
    <property type="term" value="P:transmembrane transport"/>
    <property type="evidence" value="ECO:0007669"/>
    <property type="project" value="InterPro"/>
</dbReference>